<dbReference type="PROSITE" id="PS00134">
    <property type="entry name" value="TRYPSIN_HIS"/>
    <property type="match status" value="1"/>
</dbReference>
<gene>
    <name evidence="13" type="primary">CSON009526</name>
</gene>
<dbReference type="InterPro" id="IPR009003">
    <property type="entry name" value="Peptidase_S1_PA"/>
</dbReference>
<keyword evidence="2" id="KW-0964">Secreted</keyword>
<feature type="domain" description="Peptidase S1" evidence="12">
    <location>
        <begin position="31"/>
        <end position="253"/>
    </location>
</feature>
<evidence type="ECO:0000259" key="12">
    <source>
        <dbReference type="PROSITE" id="PS50240"/>
    </source>
</evidence>
<dbReference type="AlphaFoldDB" id="A0A336K3I6"/>
<dbReference type="PANTHER" id="PTHR24276:SF98">
    <property type="entry name" value="FI18310P1-RELATED"/>
    <property type="match status" value="1"/>
</dbReference>
<dbReference type="SMART" id="SM00020">
    <property type="entry name" value="Tryp_SPc"/>
    <property type="match status" value="1"/>
</dbReference>
<dbReference type="GO" id="GO:0016485">
    <property type="term" value="P:protein processing"/>
    <property type="evidence" value="ECO:0007669"/>
    <property type="project" value="UniProtKB-ARBA"/>
</dbReference>
<dbReference type="PROSITE" id="PS50240">
    <property type="entry name" value="TRYPSIN_DOM"/>
    <property type="match status" value="1"/>
</dbReference>
<dbReference type="InterPro" id="IPR001254">
    <property type="entry name" value="Trypsin_dom"/>
</dbReference>
<comment type="subcellular location">
    <subcellularLocation>
        <location evidence="1">Secreted</location>
    </subcellularLocation>
</comment>
<keyword evidence="4" id="KW-0222">Digestion</keyword>
<evidence type="ECO:0000256" key="4">
    <source>
        <dbReference type="ARBA" id="ARBA00022757"/>
    </source>
</evidence>
<dbReference type="GO" id="GO:0005576">
    <property type="term" value="C:extracellular region"/>
    <property type="evidence" value="ECO:0007669"/>
    <property type="project" value="UniProtKB-SubCell"/>
</dbReference>
<keyword evidence="5 10" id="KW-0378">Hydrolase</keyword>
<dbReference type="GO" id="GO:0007586">
    <property type="term" value="P:digestion"/>
    <property type="evidence" value="ECO:0007669"/>
    <property type="project" value="UniProtKB-KW"/>
</dbReference>
<dbReference type="FunFam" id="2.40.10.10:FF:000047">
    <property type="entry name" value="Trypsin eta"/>
    <property type="match status" value="1"/>
</dbReference>
<dbReference type="InterPro" id="IPR043504">
    <property type="entry name" value="Peptidase_S1_PA_chymotrypsin"/>
</dbReference>
<evidence type="ECO:0000256" key="5">
    <source>
        <dbReference type="ARBA" id="ARBA00022801"/>
    </source>
</evidence>
<dbReference type="EMBL" id="UFQS01000037">
    <property type="protein sequence ID" value="SSW98005.1"/>
    <property type="molecule type" value="Genomic_DNA"/>
</dbReference>
<evidence type="ECO:0000256" key="2">
    <source>
        <dbReference type="ARBA" id="ARBA00022525"/>
    </source>
</evidence>
<dbReference type="InterPro" id="IPR050430">
    <property type="entry name" value="Peptidase_S1"/>
</dbReference>
<evidence type="ECO:0000256" key="7">
    <source>
        <dbReference type="ARBA" id="ARBA00023145"/>
    </source>
</evidence>
<feature type="chain" id="PRO_5033342642" evidence="11">
    <location>
        <begin position="17"/>
        <end position="255"/>
    </location>
</feature>
<dbReference type="PRINTS" id="PR00722">
    <property type="entry name" value="CHYMOTRYPSIN"/>
</dbReference>
<dbReference type="Pfam" id="PF00089">
    <property type="entry name" value="Trypsin"/>
    <property type="match status" value="1"/>
</dbReference>
<evidence type="ECO:0000313" key="13">
    <source>
        <dbReference type="EMBL" id="SSW98005.1"/>
    </source>
</evidence>
<reference evidence="14" key="2">
    <citation type="submission" date="2018-07" db="EMBL/GenBank/DDBJ databases">
        <authorList>
            <person name="Quirk P.G."/>
            <person name="Krulwich T.A."/>
        </authorList>
    </citation>
    <scope>NUCLEOTIDE SEQUENCE</scope>
</reference>
<dbReference type="GO" id="GO:0004252">
    <property type="term" value="F:serine-type endopeptidase activity"/>
    <property type="evidence" value="ECO:0007669"/>
    <property type="project" value="InterPro"/>
</dbReference>
<evidence type="ECO:0000256" key="3">
    <source>
        <dbReference type="ARBA" id="ARBA00022670"/>
    </source>
</evidence>
<dbReference type="PROSITE" id="PS00135">
    <property type="entry name" value="TRYPSIN_SER"/>
    <property type="match status" value="1"/>
</dbReference>
<keyword evidence="7" id="KW-0865">Zymogen</keyword>
<dbReference type="CDD" id="cd00190">
    <property type="entry name" value="Tryp_SPc"/>
    <property type="match status" value="1"/>
</dbReference>
<dbReference type="EMBL" id="UFQT01000037">
    <property type="protein sequence ID" value="SSX18391.1"/>
    <property type="molecule type" value="Genomic_DNA"/>
</dbReference>
<evidence type="ECO:0000256" key="1">
    <source>
        <dbReference type="ARBA" id="ARBA00004613"/>
    </source>
</evidence>
<evidence type="ECO:0000256" key="11">
    <source>
        <dbReference type="SAM" id="SignalP"/>
    </source>
</evidence>
<dbReference type="OMA" id="WIANGTQ"/>
<evidence type="ECO:0000313" key="14">
    <source>
        <dbReference type="EMBL" id="SSX18391.1"/>
    </source>
</evidence>
<keyword evidence="11" id="KW-0732">Signal</keyword>
<dbReference type="VEuPathDB" id="VectorBase:CSON009526"/>
<keyword evidence="3 10" id="KW-0645">Protease</keyword>
<protein>
    <submittedName>
        <fullName evidence="13">CSON009526 protein</fullName>
    </submittedName>
</protein>
<dbReference type="InterPro" id="IPR033116">
    <property type="entry name" value="TRYPSIN_SER"/>
</dbReference>
<dbReference type="PANTHER" id="PTHR24276">
    <property type="entry name" value="POLYSERASE-RELATED"/>
    <property type="match status" value="1"/>
</dbReference>
<sequence>MKFLVLFVLFIASASAKYRFTAEQLDRIGRIVGGENAAPGAAPYQVSLQVSKRHNCGGAIISDRWVLTAAHCIQNYSPSQLEVFYGVQNLKANGTYAAVEKLIYHERYNSPRFHNDIGLIKLAAPLTFTNSVQPIVYDYNYVPDKAEPIVLTGWGRLSAGGVIPDDLQTINLVHVAYDECKALHSGSNDVDIGHLCTFTKLGEGACNGDSGGPLTYQGKLVALVNWGVPCGRGYPDAHARVSYYHDWIRTNIAKN</sequence>
<name>A0A336K3I6_CULSO</name>
<dbReference type="Gene3D" id="2.40.10.10">
    <property type="entry name" value="Trypsin-like serine proteases"/>
    <property type="match status" value="2"/>
</dbReference>
<dbReference type="InterPro" id="IPR001314">
    <property type="entry name" value="Peptidase_S1A"/>
</dbReference>
<keyword evidence="6 10" id="KW-0720">Serine protease</keyword>
<evidence type="ECO:0000256" key="10">
    <source>
        <dbReference type="RuleBase" id="RU363034"/>
    </source>
</evidence>
<keyword evidence="8" id="KW-1015">Disulfide bond</keyword>
<evidence type="ECO:0000256" key="6">
    <source>
        <dbReference type="ARBA" id="ARBA00022825"/>
    </source>
</evidence>
<evidence type="ECO:0000256" key="8">
    <source>
        <dbReference type="ARBA" id="ARBA00023157"/>
    </source>
</evidence>
<feature type="signal peptide" evidence="11">
    <location>
        <begin position="1"/>
        <end position="16"/>
    </location>
</feature>
<dbReference type="InterPro" id="IPR018114">
    <property type="entry name" value="TRYPSIN_HIS"/>
</dbReference>
<comment type="similarity">
    <text evidence="9">Belongs to the peptidase S1 family. CLIP subfamily.</text>
</comment>
<accession>A0A336K3I6</accession>
<evidence type="ECO:0000256" key="9">
    <source>
        <dbReference type="ARBA" id="ARBA00024195"/>
    </source>
</evidence>
<proteinExistence type="inferred from homology"/>
<reference evidence="13" key="1">
    <citation type="submission" date="2018-04" db="EMBL/GenBank/DDBJ databases">
        <authorList>
            <person name="Go L.Y."/>
            <person name="Mitchell J.A."/>
        </authorList>
    </citation>
    <scope>NUCLEOTIDE SEQUENCE</scope>
    <source>
        <tissue evidence="13">Whole organism</tissue>
    </source>
</reference>
<organism evidence="13">
    <name type="scientific">Culicoides sonorensis</name>
    <name type="common">Biting midge</name>
    <dbReference type="NCBI Taxonomy" id="179676"/>
    <lineage>
        <taxon>Eukaryota</taxon>
        <taxon>Metazoa</taxon>
        <taxon>Ecdysozoa</taxon>
        <taxon>Arthropoda</taxon>
        <taxon>Hexapoda</taxon>
        <taxon>Insecta</taxon>
        <taxon>Pterygota</taxon>
        <taxon>Neoptera</taxon>
        <taxon>Endopterygota</taxon>
        <taxon>Diptera</taxon>
        <taxon>Nematocera</taxon>
        <taxon>Chironomoidea</taxon>
        <taxon>Ceratopogonidae</taxon>
        <taxon>Ceratopogoninae</taxon>
        <taxon>Culicoides</taxon>
        <taxon>Monoculicoides</taxon>
    </lineage>
</organism>
<dbReference type="SUPFAM" id="SSF50494">
    <property type="entry name" value="Trypsin-like serine proteases"/>
    <property type="match status" value="1"/>
</dbReference>